<dbReference type="InterPro" id="IPR006935">
    <property type="entry name" value="Helicase/UvrB_N"/>
</dbReference>
<dbReference type="Gene3D" id="3.40.50.300">
    <property type="entry name" value="P-loop containing nucleotide triphosphate hydrolases"/>
    <property type="match status" value="2"/>
</dbReference>
<dbReference type="GO" id="GO:0006139">
    <property type="term" value="P:nucleobase-containing compound metabolic process"/>
    <property type="evidence" value="ECO:0007669"/>
    <property type="project" value="InterPro"/>
</dbReference>
<evidence type="ECO:0000313" key="2">
    <source>
        <dbReference type="EMBL" id="HIS35534.1"/>
    </source>
</evidence>
<evidence type="ECO:0000259" key="1">
    <source>
        <dbReference type="PROSITE" id="PS51192"/>
    </source>
</evidence>
<dbReference type="PROSITE" id="PS51192">
    <property type="entry name" value="HELICASE_ATP_BIND_1"/>
    <property type="match status" value="1"/>
</dbReference>
<dbReference type="SUPFAM" id="SSF52540">
    <property type="entry name" value="P-loop containing nucleoside triphosphate hydrolases"/>
    <property type="match status" value="1"/>
</dbReference>
<dbReference type="SMART" id="SM00491">
    <property type="entry name" value="HELICc2"/>
    <property type="match status" value="1"/>
</dbReference>
<gene>
    <name evidence="2" type="ORF">IAC10_02735</name>
</gene>
<dbReference type="GO" id="GO:0004386">
    <property type="term" value="F:helicase activity"/>
    <property type="evidence" value="ECO:0007669"/>
    <property type="project" value="UniProtKB-KW"/>
</dbReference>
<dbReference type="InterPro" id="IPR006555">
    <property type="entry name" value="ATP-dep_Helicase_C"/>
</dbReference>
<keyword evidence="2" id="KW-0378">Hydrolase</keyword>
<dbReference type="Proteomes" id="UP000823928">
    <property type="component" value="Unassembled WGS sequence"/>
</dbReference>
<dbReference type="EMBL" id="DVIU01000055">
    <property type="protein sequence ID" value="HIS35534.1"/>
    <property type="molecule type" value="Genomic_DNA"/>
</dbReference>
<reference evidence="2" key="2">
    <citation type="journal article" date="2021" name="PeerJ">
        <title>Extensive microbial diversity within the chicken gut microbiome revealed by metagenomics and culture.</title>
        <authorList>
            <person name="Gilroy R."/>
            <person name="Ravi A."/>
            <person name="Getino M."/>
            <person name="Pursley I."/>
            <person name="Horton D.L."/>
            <person name="Alikhan N.F."/>
            <person name="Baker D."/>
            <person name="Gharbi K."/>
            <person name="Hall N."/>
            <person name="Watson M."/>
            <person name="Adriaenssens E.M."/>
            <person name="Foster-Nyarko E."/>
            <person name="Jarju S."/>
            <person name="Secka A."/>
            <person name="Antonio M."/>
            <person name="Oren A."/>
            <person name="Chaudhuri R.R."/>
            <person name="La Ragione R."/>
            <person name="Hildebrand F."/>
            <person name="Pallen M.J."/>
        </authorList>
    </citation>
    <scope>NUCLEOTIDE SEQUENCE</scope>
    <source>
        <strain evidence="2">6276</strain>
    </source>
</reference>
<keyword evidence="2" id="KW-0067">ATP-binding</keyword>
<dbReference type="GO" id="GO:0003677">
    <property type="term" value="F:DNA binding"/>
    <property type="evidence" value="ECO:0007669"/>
    <property type="project" value="InterPro"/>
</dbReference>
<dbReference type="Pfam" id="PF04851">
    <property type="entry name" value="ResIII"/>
    <property type="match status" value="1"/>
</dbReference>
<dbReference type="GO" id="GO:0005524">
    <property type="term" value="F:ATP binding"/>
    <property type="evidence" value="ECO:0007669"/>
    <property type="project" value="InterPro"/>
</dbReference>
<dbReference type="AlphaFoldDB" id="A0A9D1EXR9"/>
<sequence length="757" mass="86610">MIDFNKLRQKLNNTNSIKPVEIFSALSRSNKYAYLRNVQSEVLEQWFEKRTSKDTIVKMNTGSGKTTVALLILKSCLAEIKGKAVYVVPDNYLMEQANKEAQDLGIKVTKDEKSIDFISGDAILLINIHKLFNGKSIFGKRQSDNVEIDYIVIDDVHACMDDVTAQFSLNISCKNELYNELLNLYEDDLKRVNENTYIELKNKDPNAGFIQVPFWRVNETRSQLLNILYKHKDDEEIIFGYQLVREYIDFCNITFSKSDVEIIPYEIPINQITSFANAKRRIFMSATLSDDSLLMRAFDLSENVSVVSPTYASDIGDRMILFPQACNENITDDELKEAIFKFSKEINVCVIVPSQRRADYWRDKAKLIISAQNILQGVDSIKKGSSGLYVFVNKYDGIDLPDSMCRLLVIDGLPDTRLNRDRVNESCLLGVGNEIARNKIHKIEQGMGRGIRSSNDYCGVIIMGRPLTNILYGKQGYEYFSEATLRQYNISQEVSADLKHADINEIMETLEACLQQNKEWVEISKGALSELAYPKEAKINEENLVRRKAFNLAVLREDYKAACSILFDYEKKLADDYQKGFYALLRASYMQLMNPVEAQKIVAYAHKLNNYIVKPRDGILRAQKLTASVNQARSVFEKIKAEGVSKYNLELQSYADYLVFIEDSYKQFENAVGKLGELLGFDTYCPDRELGIGPDVLWYVGDDTYFVIECKNEAIQILLKKVIAHSYMNRFHGLSLNMVAKKNVYQLLFILAKFLIV</sequence>
<name>A0A9D1EXR9_9BACT</name>
<evidence type="ECO:0000313" key="3">
    <source>
        <dbReference type="Proteomes" id="UP000823928"/>
    </source>
</evidence>
<dbReference type="Pfam" id="PF13307">
    <property type="entry name" value="Helicase_C_2"/>
    <property type="match status" value="1"/>
</dbReference>
<dbReference type="GO" id="GO:0016818">
    <property type="term" value="F:hydrolase activity, acting on acid anhydrides, in phosphorus-containing anhydrides"/>
    <property type="evidence" value="ECO:0007669"/>
    <property type="project" value="InterPro"/>
</dbReference>
<reference evidence="2" key="1">
    <citation type="submission" date="2020-10" db="EMBL/GenBank/DDBJ databases">
        <authorList>
            <person name="Gilroy R."/>
        </authorList>
    </citation>
    <scope>NUCLEOTIDE SEQUENCE</scope>
    <source>
        <strain evidence="2">6276</strain>
    </source>
</reference>
<comment type="caution">
    <text evidence="2">The sequence shown here is derived from an EMBL/GenBank/DDBJ whole genome shotgun (WGS) entry which is preliminary data.</text>
</comment>
<proteinExistence type="predicted"/>
<dbReference type="SMART" id="SM00487">
    <property type="entry name" value="DEXDc"/>
    <property type="match status" value="1"/>
</dbReference>
<keyword evidence="2" id="KW-0347">Helicase</keyword>
<organism evidence="2 3">
    <name type="scientific">Candidatus Scatousia excrementigallinarum</name>
    <dbReference type="NCBI Taxonomy" id="2840935"/>
    <lineage>
        <taxon>Bacteria</taxon>
        <taxon>Candidatus Scatousia</taxon>
    </lineage>
</organism>
<protein>
    <submittedName>
        <fullName evidence="2">DEAD/DEAH box helicase family protein</fullName>
    </submittedName>
</protein>
<accession>A0A9D1EXR9</accession>
<dbReference type="InterPro" id="IPR027417">
    <property type="entry name" value="P-loop_NTPase"/>
</dbReference>
<dbReference type="InterPro" id="IPR014001">
    <property type="entry name" value="Helicase_ATP-bd"/>
</dbReference>
<feature type="domain" description="Helicase ATP-binding" evidence="1">
    <location>
        <begin position="46"/>
        <end position="306"/>
    </location>
</feature>
<keyword evidence="2" id="KW-0547">Nucleotide-binding</keyword>